<reference evidence="1 2" key="1">
    <citation type="submission" date="2024-02" db="EMBL/GenBank/DDBJ databases">
        <title>Chromosome-scale genome assembly of the rough periwinkle Littorina saxatilis.</title>
        <authorList>
            <person name="De Jode A."/>
            <person name="Faria R."/>
            <person name="Formenti G."/>
            <person name="Sims Y."/>
            <person name="Smith T.P."/>
            <person name="Tracey A."/>
            <person name="Wood J.M.D."/>
            <person name="Zagrodzka Z.B."/>
            <person name="Johannesson K."/>
            <person name="Butlin R.K."/>
            <person name="Leder E.H."/>
        </authorList>
    </citation>
    <scope>NUCLEOTIDE SEQUENCE [LARGE SCALE GENOMIC DNA]</scope>
    <source>
        <strain evidence="1">Snail1</strain>
        <tissue evidence="1">Muscle</tissue>
    </source>
</reference>
<gene>
    <name evidence="1" type="ORF">V1264_019942</name>
</gene>
<comment type="caution">
    <text evidence="1">The sequence shown here is derived from an EMBL/GenBank/DDBJ whole genome shotgun (WGS) entry which is preliminary data.</text>
</comment>
<name>A0AAN9GAU0_9CAEN</name>
<dbReference type="Proteomes" id="UP001374579">
    <property type="component" value="Unassembled WGS sequence"/>
</dbReference>
<dbReference type="EMBL" id="JBAMIC010000010">
    <property type="protein sequence ID" value="KAK7101581.1"/>
    <property type="molecule type" value="Genomic_DNA"/>
</dbReference>
<organism evidence="1 2">
    <name type="scientific">Littorina saxatilis</name>
    <dbReference type="NCBI Taxonomy" id="31220"/>
    <lineage>
        <taxon>Eukaryota</taxon>
        <taxon>Metazoa</taxon>
        <taxon>Spiralia</taxon>
        <taxon>Lophotrochozoa</taxon>
        <taxon>Mollusca</taxon>
        <taxon>Gastropoda</taxon>
        <taxon>Caenogastropoda</taxon>
        <taxon>Littorinimorpha</taxon>
        <taxon>Littorinoidea</taxon>
        <taxon>Littorinidae</taxon>
        <taxon>Littorina</taxon>
    </lineage>
</organism>
<evidence type="ECO:0000313" key="1">
    <source>
        <dbReference type="EMBL" id="KAK7101581.1"/>
    </source>
</evidence>
<evidence type="ECO:0000313" key="2">
    <source>
        <dbReference type="Proteomes" id="UP001374579"/>
    </source>
</evidence>
<proteinExistence type="predicted"/>
<accession>A0AAN9GAU0</accession>
<protein>
    <submittedName>
        <fullName evidence="1">Uncharacterized protein</fullName>
    </submittedName>
</protein>
<sequence length="133" mass="15093">MVSGVRCYVLTITLRSQVRIGPQMFFELSHLLDDLDEHLAACWSLESFRGVWVLGFPVLTITLRSQVRIGPQMFFELSHLLDDLDEHLAACWSFESFRGVWVLVFPVLTISLRSLKPLGTLTHRCSSLSLSPS</sequence>
<dbReference type="AlphaFoldDB" id="A0AAN9GAU0"/>
<keyword evidence="2" id="KW-1185">Reference proteome</keyword>